<proteinExistence type="predicted"/>
<name>A0A835ZHB8_9STRA</name>
<keyword evidence="2" id="KW-1185">Reference proteome</keyword>
<accession>A0A835ZHB8</accession>
<comment type="caution">
    <text evidence="1">The sequence shown here is derived from an EMBL/GenBank/DDBJ whole genome shotgun (WGS) entry which is preliminary data.</text>
</comment>
<dbReference type="AlphaFoldDB" id="A0A835ZHB8"/>
<protein>
    <submittedName>
        <fullName evidence="1">Uncharacterized protein</fullName>
    </submittedName>
</protein>
<sequence length="164" mass="17192">MPPCSSPQIGQGVADIAAAVLAQQSPLVAGLNEWIQAAATSEVLEDAHVVRLQVRLSTSLVAPAWIHSFEPATSGDCGWARMAAAMSATPWPLWGELQGGIAGHLRHICPFLLSCRQNRGYTVVANAGNAPDILLSTFADEVGPLVTQGTIKALGVPLYWAPGE</sequence>
<evidence type="ECO:0000313" key="1">
    <source>
        <dbReference type="EMBL" id="KAG5193063.1"/>
    </source>
</evidence>
<evidence type="ECO:0000313" key="2">
    <source>
        <dbReference type="Proteomes" id="UP000664859"/>
    </source>
</evidence>
<dbReference type="Proteomes" id="UP000664859">
    <property type="component" value="Unassembled WGS sequence"/>
</dbReference>
<gene>
    <name evidence="1" type="ORF">JKP88DRAFT_272367</name>
</gene>
<reference evidence="1" key="1">
    <citation type="submission" date="2021-02" db="EMBL/GenBank/DDBJ databases">
        <title>First Annotated Genome of the Yellow-green Alga Tribonema minus.</title>
        <authorList>
            <person name="Mahan K.M."/>
        </authorList>
    </citation>
    <scope>NUCLEOTIDE SEQUENCE</scope>
    <source>
        <strain evidence="1">UTEX B ZZ1240</strain>
    </source>
</reference>
<dbReference type="EMBL" id="JAFCMP010000001">
    <property type="protein sequence ID" value="KAG5193063.1"/>
    <property type="molecule type" value="Genomic_DNA"/>
</dbReference>
<organism evidence="1 2">
    <name type="scientific">Tribonema minus</name>
    <dbReference type="NCBI Taxonomy" id="303371"/>
    <lineage>
        <taxon>Eukaryota</taxon>
        <taxon>Sar</taxon>
        <taxon>Stramenopiles</taxon>
        <taxon>Ochrophyta</taxon>
        <taxon>PX clade</taxon>
        <taxon>Xanthophyceae</taxon>
        <taxon>Tribonematales</taxon>
        <taxon>Tribonemataceae</taxon>
        <taxon>Tribonema</taxon>
    </lineage>
</organism>